<reference evidence="2" key="1">
    <citation type="submission" date="2018-07" db="EMBL/GenBank/DDBJ databases">
        <authorList>
            <person name="Byford A.D."/>
            <person name="Nguyen L.Q."/>
            <person name="Alvarez I.A."/>
            <person name="Bhandari M."/>
            <person name="Desselle J.R."/>
            <person name="Duong Q.-N.N."/>
            <person name="Dupree A.F."/>
            <person name="Feroben K.E."/>
            <person name="Garrison M.E."/>
            <person name="Higginbotham J.L."/>
            <person name="Hunter C.W."/>
            <person name="Knight B.A."/>
            <person name="Lee J.A."/>
            <person name="Lewis I.C."/>
            <person name="Long E.L."/>
            <person name="Rimal A."/>
            <person name="Sinnasone S."/>
            <person name="Tandukar J."/>
            <person name="Willis C.E."/>
            <person name="Nguyen A.V."/>
            <person name="Hancock A.M."/>
            <person name="Dicus A.P."/>
            <person name="Gallien G.E."/>
            <person name="Weidemeier A.M.D."/>
            <person name="Gissendanner C.R."/>
            <person name="Findley A.M."/>
            <person name="Bollivar D.W."/>
            <person name="Garlena R.A."/>
            <person name="Russell D.A."/>
            <person name="Pope W.H."/>
            <person name="Jacobs-Sera D."/>
            <person name="Hatfull G.F."/>
        </authorList>
    </citation>
    <scope>NUCLEOTIDE SEQUENCE [LARGE SCALE GENOMIC DNA]</scope>
</reference>
<organism evidence="1 2">
    <name type="scientific">Gordonia phage Catfish</name>
    <dbReference type="NCBI Taxonomy" id="2301538"/>
    <lineage>
        <taxon>Viruses</taxon>
        <taxon>Duplodnaviria</taxon>
        <taxon>Heunggongvirae</taxon>
        <taxon>Uroviricota</taxon>
        <taxon>Caudoviricetes</taxon>
        <taxon>Ruthgordonvirinae</taxon>
        <taxon>Catfishvirus</taxon>
        <taxon>Catfishvirus catfish</taxon>
    </lineage>
</organism>
<proteinExistence type="predicted"/>
<dbReference type="EMBL" id="MH697580">
    <property type="protein sequence ID" value="AXQ51908.1"/>
    <property type="molecule type" value="Genomic_DNA"/>
</dbReference>
<evidence type="ECO:0000313" key="2">
    <source>
        <dbReference type="Proteomes" id="UP000264051"/>
    </source>
</evidence>
<protein>
    <submittedName>
        <fullName evidence="1">Uncharacterized protein</fullName>
    </submittedName>
</protein>
<evidence type="ECO:0000313" key="1">
    <source>
        <dbReference type="EMBL" id="AXQ51908.1"/>
    </source>
</evidence>
<gene>
    <name evidence="1" type="primary">72</name>
    <name evidence="1" type="ORF">SEA_CATFISH_72</name>
</gene>
<dbReference type="RefSeq" id="YP_010050861.1">
    <property type="nucleotide sequence ID" value="NC_054434.1"/>
</dbReference>
<name>A0A385D0Q3_9CAUD</name>
<dbReference type="Proteomes" id="UP000264051">
    <property type="component" value="Segment"/>
</dbReference>
<keyword evidence="2" id="KW-1185">Reference proteome</keyword>
<sequence length="121" mass="13601">MSYLDTTRTDELTCPVLVHFRNATCVPVGRVYLESDDRAEWSDGGRRVDITPVRYLKVSNGPLTRRYLLGENGRCDYQVRTYVYGDPCETRAVQVSIDEDHVAAQPAIPTLIRVDLPAVTA</sequence>
<dbReference type="KEGG" id="vg:63911598"/>
<dbReference type="GeneID" id="63911598"/>
<accession>A0A385D0Q3</accession>